<accession>A0A8H6P3U6</accession>
<evidence type="ECO:0000256" key="1">
    <source>
        <dbReference type="SAM" id="MobiDB-lite"/>
    </source>
</evidence>
<dbReference type="AlphaFoldDB" id="A0A8H6P3U6"/>
<dbReference type="Proteomes" id="UP000662466">
    <property type="component" value="Unassembled WGS sequence"/>
</dbReference>
<comment type="caution">
    <text evidence="3">The sequence shown here is derived from an EMBL/GenBank/DDBJ whole genome shotgun (WGS) entry which is preliminary data.</text>
</comment>
<feature type="signal peptide" evidence="2">
    <location>
        <begin position="1"/>
        <end position="18"/>
    </location>
</feature>
<reference evidence="3" key="1">
    <citation type="submission" date="2020-06" db="EMBL/GenBank/DDBJ databases">
        <title>Draft genome sequences of strains closely related to Aspergillus parafelis and Aspergillus hiratsukae.</title>
        <authorList>
            <person name="Dos Santos R.A.C."/>
            <person name="Rivero-Menendez O."/>
            <person name="Steenwyk J.L."/>
            <person name="Mead M.E."/>
            <person name="Goldman G.H."/>
            <person name="Alastruey-Izquierdo A."/>
            <person name="Rokas A."/>
        </authorList>
    </citation>
    <scope>NUCLEOTIDE SEQUENCE</scope>
    <source>
        <strain evidence="3">CNM-CM5793</strain>
        <strain evidence="4">CNM-CM6106</strain>
    </source>
</reference>
<dbReference type="OrthoDB" id="4292214at2759"/>
<evidence type="ECO:0000256" key="2">
    <source>
        <dbReference type="SAM" id="SignalP"/>
    </source>
</evidence>
<feature type="region of interest" description="Disordered" evidence="1">
    <location>
        <begin position="22"/>
        <end position="59"/>
    </location>
</feature>
<gene>
    <name evidence="3" type="ORF">CNMCM5793_004489</name>
    <name evidence="4" type="ORF">CNMCM6106_008578</name>
</gene>
<feature type="region of interest" description="Disordered" evidence="1">
    <location>
        <begin position="167"/>
        <end position="190"/>
    </location>
</feature>
<protein>
    <recommendedName>
        <fullName evidence="6">Hydrophobin</fullName>
    </recommendedName>
</protein>
<evidence type="ECO:0000313" key="5">
    <source>
        <dbReference type="Proteomes" id="UP000630445"/>
    </source>
</evidence>
<dbReference type="EMBL" id="JACBAD010002104">
    <property type="protein sequence ID" value="KAF7116323.1"/>
    <property type="molecule type" value="Genomic_DNA"/>
</dbReference>
<name>A0A8H6P3U6_9EURO</name>
<feature type="compositionally biased region" description="Low complexity" evidence="1">
    <location>
        <begin position="22"/>
        <end position="46"/>
    </location>
</feature>
<feature type="chain" id="PRO_5036266574" description="Hydrophobin" evidence="2">
    <location>
        <begin position="19"/>
        <end position="190"/>
    </location>
</feature>
<keyword evidence="5" id="KW-1185">Reference proteome</keyword>
<dbReference type="EMBL" id="JACBAF010002249">
    <property type="protein sequence ID" value="KAF7161243.1"/>
    <property type="molecule type" value="Genomic_DNA"/>
</dbReference>
<organism evidence="3 5">
    <name type="scientific">Aspergillus hiratsukae</name>
    <dbReference type="NCBI Taxonomy" id="1194566"/>
    <lineage>
        <taxon>Eukaryota</taxon>
        <taxon>Fungi</taxon>
        <taxon>Dikarya</taxon>
        <taxon>Ascomycota</taxon>
        <taxon>Pezizomycotina</taxon>
        <taxon>Eurotiomycetes</taxon>
        <taxon>Eurotiomycetidae</taxon>
        <taxon>Eurotiales</taxon>
        <taxon>Aspergillaceae</taxon>
        <taxon>Aspergillus</taxon>
        <taxon>Aspergillus subgen. Fumigati</taxon>
    </lineage>
</organism>
<feature type="compositionally biased region" description="Low complexity" evidence="1">
    <location>
        <begin position="167"/>
        <end position="183"/>
    </location>
</feature>
<sequence>MRPLTILYALSTLSAALAVPLSQPSNSTTASNSTSASNSTTSSPNPASLPPPPLSAPNACPAKKSKQCCATLSEVGDGLLKPLGVLIPLAGAIEVNSLLGLSCKAMDDESPKTDCADAVMCCDSSAVGADNIMQTSCEDFEIAKKHEREAIERQQRRYSAYQAMMMSQSASPSPTPSVSRVVAMATPTKV</sequence>
<dbReference type="Proteomes" id="UP000630445">
    <property type="component" value="Unassembled WGS sequence"/>
</dbReference>
<keyword evidence="2" id="KW-0732">Signal</keyword>
<evidence type="ECO:0000313" key="3">
    <source>
        <dbReference type="EMBL" id="KAF7116323.1"/>
    </source>
</evidence>
<proteinExistence type="predicted"/>
<evidence type="ECO:0000313" key="4">
    <source>
        <dbReference type="EMBL" id="KAF7161243.1"/>
    </source>
</evidence>
<evidence type="ECO:0008006" key="6">
    <source>
        <dbReference type="Google" id="ProtNLM"/>
    </source>
</evidence>